<name>A0ABC9DEE5_9POAL</name>
<dbReference type="Proteomes" id="UP001497457">
    <property type="component" value="Chromosome 33rd"/>
</dbReference>
<feature type="transmembrane region" description="Helical" evidence="1">
    <location>
        <begin position="7"/>
        <end position="26"/>
    </location>
</feature>
<keyword evidence="1" id="KW-0812">Transmembrane</keyword>
<evidence type="ECO:0000256" key="1">
    <source>
        <dbReference type="SAM" id="Phobius"/>
    </source>
</evidence>
<organism evidence="2 3">
    <name type="scientific">Urochloa decumbens</name>
    <dbReference type="NCBI Taxonomy" id="240449"/>
    <lineage>
        <taxon>Eukaryota</taxon>
        <taxon>Viridiplantae</taxon>
        <taxon>Streptophyta</taxon>
        <taxon>Embryophyta</taxon>
        <taxon>Tracheophyta</taxon>
        <taxon>Spermatophyta</taxon>
        <taxon>Magnoliopsida</taxon>
        <taxon>Liliopsida</taxon>
        <taxon>Poales</taxon>
        <taxon>Poaceae</taxon>
        <taxon>PACMAD clade</taxon>
        <taxon>Panicoideae</taxon>
        <taxon>Panicodae</taxon>
        <taxon>Paniceae</taxon>
        <taxon>Melinidinae</taxon>
        <taxon>Urochloa</taxon>
    </lineage>
</organism>
<accession>A0ABC9DEE5</accession>
<dbReference type="EMBL" id="OZ075143">
    <property type="protein sequence ID" value="CAL5037374.1"/>
    <property type="molecule type" value="Genomic_DNA"/>
</dbReference>
<feature type="transmembrane region" description="Helical" evidence="1">
    <location>
        <begin position="122"/>
        <end position="140"/>
    </location>
</feature>
<dbReference type="AlphaFoldDB" id="A0ABC9DEE5"/>
<proteinExistence type="predicted"/>
<keyword evidence="1" id="KW-0472">Membrane</keyword>
<reference evidence="2" key="1">
    <citation type="submission" date="2024-10" db="EMBL/GenBank/DDBJ databases">
        <authorList>
            <person name="Ryan C."/>
        </authorList>
    </citation>
    <scope>NUCLEOTIDE SEQUENCE [LARGE SCALE GENOMIC DNA]</scope>
</reference>
<sequence length="183" mass="18485">MLTEAFAAAFADLWVAITAINLYYFLNLQPEAGTGTTTTTSAAESSSSVVDFQMIFPILVAAGGLYAAVALVHRSLRQAKAAADLVGFVSAAAGLLELFLFVDDVGALGRSLGLAAARVLPVASTATFFLGMVLIILVHIRAGGEGGGGAVVVGEALVSVVTKMAFAAAAGLVCMMAIALCAK</sequence>
<gene>
    <name evidence="2" type="ORF">URODEC1_LOCUS84451</name>
</gene>
<evidence type="ECO:0000313" key="3">
    <source>
        <dbReference type="Proteomes" id="UP001497457"/>
    </source>
</evidence>
<evidence type="ECO:0000313" key="2">
    <source>
        <dbReference type="EMBL" id="CAL5037374.1"/>
    </source>
</evidence>
<keyword evidence="1" id="KW-1133">Transmembrane helix</keyword>
<feature type="transmembrane region" description="Helical" evidence="1">
    <location>
        <begin position="54"/>
        <end position="73"/>
    </location>
</feature>
<feature type="transmembrane region" description="Helical" evidence="1">
    <location>
        <begin position="85"/>
        <end position="102"/>
    </location>
</feature>
<feature type="transmembrane region" description="Helical" evidence="1">
    <location>
        <begin position="152"/>
        <end position="180"/>
    </location>
</feature>
<protein>
    <submittedName>
        <fullName evidence="2">Uncharacterized protein</fullName>
    </submittedName>
</protein>
<keyword evidence="3" id="KW-1185">Reference proteome</keyword>